<protein>
    <recommendedName>
        <fullName evidence="4">diacylglycerol O-acyltransferase</fullName>
        <ecNumber evidence="4">2.3.1.20</ecNumber>
    </recommendedName>
</protein>
<keyword evidence="15" id="KW-1185">Reference proteome</keyword>
<evidence type="ECO:0000256" key="2">
    <source>
        <dbReference type="ARBA" id="ARBA00005189"/>
    </source>
</evidence>
<dbReference type="GO" id="GO:0051701">
    <property type="term" value="P:biological process involved in interaction with host"/>
    <property type="evidence" value="ECO:0007669"/>
    <property type="project" value="TreeGrafter"/>
</dbReference>
<evidence type="ECO:0000256" key="1">
    <source>
        <dbReference type="ARBA" id="ARBA00004771"/>
    </source>
</evidence>
<feature type="domain" description="O-acyltransferase WSD1-like N-terminal" evidence="12">
    <location>
        <begin position="5"/>
        <end position="270"/>
    </location>
</feature>
<keyword evidence="6 14" id="KW-0808">Transferase</keyword>
<comment type="similarity">
    <text evidence="3">Belongs to the long-chain O-acyltransferase family.</text>
</comment>
<dbReference type="EC" id="2.3.1.20" evidence="4"/>
<dbReference type="UniPathway" id="UPA00282"/>
<feature type="domain" description="O-acyltransferase WSD1 C-terminal" evidence="13">
    <location>
        <begin position="312"/>
        <end position="460"/>
    </location>
</feature>
<dbReference type="GO" id="GO:0001666">
    <property type="term" value="P:response to hypoxia"/>
    <property type="evidence" value="ECO:0007669"/>
    <property type="project" value="TreeGrafter"/>
</dbReference>
<evidence type="ECO:0000256" key="10">
    <source>
        <dbReference type="ARBA" id="ARBA00048109"/>
    </source>
</evidence>
<keyword evidence="7" id="KW-0319">Glycerol metabolism</keyword>
<dbReference type="GO" id="GO:0006071">
    <property type="term" value="P:glycerol metabolic process"/>
    <property type="evidence" value="ECO:0007669"/>
    <property type="project" value="UniProtKB-KW"/>
</dbReference>
<dbReference type="EMBL" id="VTUX01000001">
    <property type="protein sequence ID" value="KAA1194338.1"/>
    <property type="molecule type" value="Genomic_DNA"/>
</dbReference>
<dbReference type="Pfam" id="PF06974">
    <property type="entry name" value="WS_DGAT_C"/>
    <property type="match status" value="1"/>
</dbReference>
<evidence type="ECO:0000256" key="9">
    <source>
        <dbReference type="ARBA" id="ARBA00023315"/>
    </source>
</evidence>
<evidence type="ECO:0000256" key="5">
    <source>
        <dbReference type="ARBA" id="ARBA00022516"/>
    </source>
</evidence>
<comment type="catalytic activity">
    <reaction evidence="10">
        <text>an acyl-CoA + a 1,2-diacyl-sn-glycerol = a triacyl-sn-glycerol + CoA</text>
        <dbReference type="Rhea" id="RHEA:10868"/>
        <dbReference type="ChEBI" id="CHEBI:17815"/>
        <dbReference type="ChEBI" id="CHEBI:57287"/>
        <dbReference type="ChEBI" id="CHEBI:58342"/>
        <dbReference type="ChEBI" id="CHEBI:64615"/>
        <dbReference type="EC" id="2.3.1.20"/>
    </reaction>
</comment>
<sequence length="475" mass="53091">MIRRMGGADAFFLALETPRAYMHTFKIAILDPSEHPEAWSFDIYRERVRRRLHRIPPFRWRYVHSPLGLAYPLWAEDPDFNLDYHLRHVACPAPGDQRALCEFMSAAYAYQLDRSRPLWITWVVEGLEDGKVALVTLVHHAYFDGAGASNAMMRFFNAEPNRDEDPEPPPWAPGKIPAWPMRLLTGACALPLILAKGIPHAITGVRKIRRLSKEREASGRPPHPNISNMPWTPLNRSVSHGRTLVCDSIPLERMQRARAILPGATINDVFISCSAGALRSLLKEMQYAVDSGPLVGGIPVSKKRPPGMDIQGNFATADYTWLHTEIADPVARMQATHRSCAETKEHIAASDGADINSLVSLAPEWLTRLISWWVRSREGRVGIFGNALLSNVPGPRQPLYLGPTRVSNWFSTGQVFDGTSLNLTMWSYCGKANLCIFADKSVLPDGWKLFDYFTRELDTLIELAETQGGAADEAG</sequence>
<dbReference type="Pfam" id="PF03007">
    <property type="entry name" value="WS_DGAT_cat"/>
    <property type="match status" value="1"/>
</dbReference>
<dbReference type="RefSeq" id="WP_149609807.1">
    <property type="nucleotide sequence ID" value="NZ_VTUX01000001.1"/>
</dbReference>
<dbReference type="PANTHER" id="PTHR31650:SF1">
    <property type="entry name" value="WAX ESTER SYNTHASE_DIACYLGLYCEROL ACYLTRANSFERASE 4-RELATED"/>
    <property type="match status" value="1"/>
</dbReference>
<dbReference type="InterPro" id="IPR014292">
    <property type="entry name" value="Acyl_transf_WS/DGAT"/>
</dbReference>
<dbReference type="NCBIfam" id="TIGR02946">
    <property type="entry name" value="acyl_WS_DGAT"/>
    <property type="match status" value="1"/>
</dbReference>
<evidence type="ECO:0000256" key="6">
    <source>
        <dbReference type="ARBA" id="ARBA00022679"/>
    </source>
</evidence>
<evidence type="ECO:0000313" key="15">
    <source>
        <dbReference type="Proteomes" id="UP000323708"/>
    </source>
</evidence>
<dbReference type="PANTHER" id="PTHR31650">
    <property type="entry name" value="O-ACYLTRANSFERASE (WSD1-LIKE) FAMILY PROTEIN"/>
    <property type="match status" value="1"/>
</dbReference>
<gene>
    <name evidence="14" type="ORF">F0M18_02595</name>
</gene>
<proteinExistence type="inferred from homology"/>
<reference evidence="14 15" key="1">
    <citation type="submission" date="2019-09" db="EMBL/GenBank/DDBJ databases">
        <authorList>
            <person name="Chen X.-Y."/>
        </authorList>
    </citation>
    <scope>NUCLEOTIDE SEQUENCE [LARGE SCALE GENOMIC DNA]</scope>
    <source>
        <strain evidence="14 15">NY5</strain>
    </source>
</reference>
<keyword evidence="9 14" id="KW-0012">Acyltransferase</keyword>
<dbReference type="Proteomes" id="UP000323708">
    <property type="component" value="Unassembled WGS sequence"/>
</dbReference>
<accession>A0A5B0X6X1</accession>
<dbReference type="GO" id="GO:0005886">
    <property type="term" value="C:plasma membrane"/>
    <property type="evidence" value="ECO:0007669"/>
    <property type="project" value="TreeGrafter"/>
</dbReference>
<evidence type="ECO:0000256" key="3">
    <source>
        <dbReference type="ARBA" id="ARBA00009587"/>
    </source>
</evidence>
<dbReference type="SUPFAM" id="SSF52777">
    <property type="entry name" value="CoA-dependent acyltransferases"/>
    <property type="match status" value="1"/>
</dbReference>
<evidence type="ECO:0000259" key="13">
    <source>
        <dbReference type="Pfam" id="PF06974"/>
    </source>
</evidence>
<dbReference type="GO" id="GO:0004144">
    <property type="term" value="F:diacylglycerol O-acyltransferase activity"/>
    <property type="evidence" value="ECO:0007669"/>
    <property type="project" value="UniProtKB-EC"/>
</dbReference>
<comment type="caution">
    <text evidence="14">The sequence shown here is derived from an EMBL/GenBank/DDBJ whole genome shotgun (WGS) entry which is preliminary data.</text>
</comment>
<feature type="region of interest" description="Disordered" evidence="11">
    <location>
        <begin position="213"/>
        <end position="233"/>
    </location>
</feature>
<name>A0A5B0X6X1_9GAMM</name>
<comment type="pathway">
    <text evidence="2">Lipid metabolism.</text>
</comment>
<evidence type="ECO:0000256" key="7">
    <source>
        <dbReference type="ARBA" id="ARBA00022798"/>
    </source>
</evidence>
<keyword evidence="8" id="KW-0443">Lipid metabolism</keyword>
<dbReference type="AlphaFoldDB" id="A0A5B0X6X1"/>
<evidence type="ECO:0000313" key="14">
    <source>
        <dbReference type="EMBL" id="KAA1194338.1"/>
    </source>
</evidence>
<comment type="pathway">
    <text evidence="1">Glycerolipid metabolism; triacylglycerol biosynthesis.</text>
</comment>
<evidence type="ECO:0000256" key="11">
    <source>
        <dbReference type="SAM" id="MobiDB-lite"/>
    </source>
</evidence>
<dbReference type="InterPro" id="IPR004255">
    <property type="entry name" value="O-acyltransferase_WSD1_N"/>
</dbReference>
<keyword evidence="5" id="KW-0444">Lipid biosynthesis</keyword>
<evidence type="ECO:0000256" key="4">
    <source>
        <dbReference type="ARBA" id="ARBA00013244"/>
    </source>
</evidence>
<organism evidence="14 15">
    <name type="scientific">Pseudohalioglobus sediminis</name>
    <dbReference type="NCBI Taxonomy" id="2606449"/>
    <lineage>
        <taxon>Bacteria</taxon>
        <taxon>Pseudomonadati</taxon>
        <taxon>Pseudomonadota</taxon>
        <taxon>Gammaproteobacteria</taxon>
        <taxon>Cellvibrionales</taxon>
        <taxon>Halieaceae</taxon>
        <taxon>Pseudohalioglobus</taxon>
    </lineage>
</organism>
<evidence type="ECO:0000259" key="12">
    <source>
        <dbReference type="Pfam" id="PF03007"/>
    </source>
</evidence>
<evidence type="ECO:0000256" key="8">
    <source>
        <dbReference type="ARBA" id="ARBA00023098"/>
    </source>
</evidence>
<dbReference type="GO" id="GO:0019432">
    <property type="term" value="P:triglyceride biosynthetic process"/>
    <property type="evidence" value="ECO:0007669"/>
    <property type="project" value="UniProtKB-UniPathway"/>
</dbReference>
<dbReference type="InterPro" id="IPR009721">
    <property type="entry name" value="O-acyltransferase_WSD1_C"/>
</dbReference>
<dbReference type="GO" id="GO:0071731">
    <property type="term" value="P:response to nitric oxide"/>
    <property type="evidence" value="ECO:0007669"/>
    <property type="project" value="TreeGrafter"/>
</dbReference>
<dbReference type="InterPro" id="IPR045034">
    <property type="entry name" value="O-acyltransferase_WSD1-like"/>
</dbReference>